<gene>
    <name evidence="2" type="primary">LOC111299418</name>
</gene>
<evidence type="ECO:0000313" key="1">
    <source>
        <dbReference type="Proteomes" id="UP000515121"/>
    </source>
</evidence>
<sequence length="175" mass="19406">MQASTHLIKGNLGFEFSKRRVLPCFGKVTELNLTLDCNICFRSGSICSGLNSGAVSMGAEPARARNGIETVVRSSVKSRSIKAQASGVDIEDLKLINPQGKSSGTVLPFVGVACLGAILFGYSSRDGLQHTSCWCHCWFIYWGRTGRQVWQDKDFSIRCYPSYYWSVLRPRLSRL</sequence>
<proteinExistence type="predicted"/>
<organism evidence="1 2">
    <name type="scientific">Durio zibethinus</name>
    <name type="common">Durian</name>
    <dbReference type="NCBI Taxonomy" id="66656"/>
    <lineage>
        <taxon>Eukaryota</taxon>
        <taxon>Viridiplantae</taxon>
        <taxon>Streptophyta</taxon>
        <taxon>Embryophyta</taxon>
        <taxon>Tracheophyta</taxon>
        <taxon>Spermatophyta</taxon>
        <taxon>Magnoliopsida</taxon>
        <taxon>eudicotyledons</taxon>
        <taxon>Gunneridae</taxon>
        <taxon>Pentapetalae</taxon>
        <taxon>rosids</taxon>
        <taxon>malvids</taxon>
        <taxon>Malvales</taxon>
        <taxon>Malvaceae</taxon>
        <taxon>Helicteroideae</taxon>
        <taxon>Durio</taxon>
    </lineage>
</organism>
<dbReference type="RefSeq" id="XP_022750336.1">
    <property type="nucleotide sequence ID" value="XM_022894601.1"/>
</dbReference>
<accession>A0A6P5ZDA7</accession>
<protein>
    <submittedName>
        <fullName evidence="2">Plastidic glucose transporter 4-like isoform X1</fullName>
    </submittedName>
</protein>
<dbReference type="GeneID" id="111299418"/>
<reference evidence="2" key="1">
    <citation type="submission" date="2025-08" db="UniProtKB">
        <authorList>
            <consortium name="RefSeq"/>
        </authorList>
    </citation>
    <scope>IDENTIFICATION</scope>
    <source>
        <tissue evidence="2">Fruit stalk</tissue>
    </source>
</reference>
<dbReference type="KEGG" id="dzi:111299418"/>
<dbReference type="Proteomes" id="UP000515121">
    <property type="component" value="Unplaced"/>
</dbReference>
<name>A0A6P5ZDA7_DURZI</name>
<keyword evidence="1" id="KW-1185">Reference proteome</keyword>
<dbReference type="AlphaFoldDB" id="A0A6P5ZDA7"/>
<dbReference type="OrthoDB" id="1729248at2759"/>
<evidence type="ECO:0000313" key="2">
    <source>
        <dbReference type="RefSeq" id="XP_022750336.1"/>
    </source>
</evidence>